<dbReference type="OrthoDB" id="2666400at2759"/>
<name>A0A9P7J6L5_9AGAM</name>
<feature type="region of interest" description="Disordered" evidence="1">
    <location>
        <begin position="235"/>
        <end position="262"/>
    </location>
</feature>
<dbReference type="EMBL" id="JABBWG010000055">
    <property type="protein sequence ID" value="KAG1805171.1"/>
    <property type="molecule type" value="Genomic_DNA"/>
</dbReference>
<dbReference type="RefSeq" id="XP_041187093.1">
    <property type="nucleotide sequence ID" value="XM_041341125.1"/>
</dbReference>
<dbReference type="Proteomes" id="UP000807769">
    <property type="component" value="Unassembled WGS sequence"/>
</dbReference>
<protein>
    <submittedName>
        <fullName evidence="2">Uncharacterized protein</fullName>
    </submittedName>
</protein>
<accession>A0A9P7J6L5</accession>
<keyword evidence="3" id="KW-1185">Reference proteome</keyword>
<gene>
    <name evidence="2" type="ORF">BJ212DRAFT_1486478</name>
</gene>
<reference evidence="2" key="1">
    <citation type="journal article" date="2020" name="New Phytol.">
        <title>Comparative genomics reveals dynamic genome evolution in host specialist ectomycorrhizal fungi.</title>
        <authorList>
            <person name="Lofgren L.A."/>
            <person name="Nguyen N.H."/>
            <person name="Vilgalys R."/>
            <person name="Ruytinx J."/>
            <person name="Liao H.L."/>
            <person name="Branco S."/>
            <person name="Kuo A."/>
            <person name="LaButti K."/>
            <person name="Lipzen A."/>
            <person name="Andreopoulos W."/>
            <person name="Pangilinan J."/>
            <person name="Riley R."/>
            <person name="Hundley H."/>
            <person name="Na H."/>
            <person name="Barry K."/>
            <person name="Grigoriev I.V."/>
            <person name="Stajich J.E."/>
            <person name="Kennedy P.G."/>
        </authorList>
    </citation>
    <scope>NUCLEOTIDE SEQUENCE</scope>
    <source>
        <strain evidence="2">MN1</strain>
    </source>
</reference>
<dbReference type="AlphaFoldDB" id="A0A9P7J6L5"/>
<comment type="caution">
    <text evidence="2">The sequence shown here is derived from an EMBL/GenBank/DDBJ whole genome shotgun (WGS) entry which is preliminary data.</text>
</comment>
<feature type="compositionally biased region" description="Polar residues" evidence="1">
    <location>
        <begin position="185"/>
        <end position="195"/>
    </location>
</feature>
<evidence type="ECO:0000313" key="3">
    <source>
        <dbReference type="Proteomes" id="UP000807769"/>
    </source>
</evidence>
<organism evidence="2 3">
    <name type="scientific">Suillus subaureus</name>
    <dbReference type="NCBI Taxonomy" id="48587"/>
    <lineage>
        <taxon>Eukaryota</taxon>
        <taxon>Fungi</taxon>
        <taxon>Dikarya</taxon>
        <taxon>Basidiomycota</taxon>
        <taxon>Agaricomycotina</taxon>
        <taxon>Agaricomycetes</taxon>
        <taxon>Agaricomycetidae</taxon>
        <taxon>Boletales</taxon>
        <taxon>Suillineae</taxon>
        <taxon>Suillaceae</taxon>
        <taxon>Suillus</taxon>
    </lineage>
</organism>
<proteinExistence type="predicted"/>
<feature type="region of interest" description="Disordered" evidence="1">
    <location>
        <begin position="185"/>
        <end position="213"/>
    </location>
</feature>
<dbReference type="GeneID" id="64635141"/>
<evidence type="ECO:0000313" key="2">
    <source>
        <dbReference type="EMBL" id="KAG1805171.1"/>
    </source>
</evidence>
<evidence type="ECO:0000256" key="1">
    <source>
        <dbReference type="SAM" id="MobiDB-lite"/>
    </source>
</evidence>
<sequence>MCYRYKDLEAAQAEGKSLSFLPPPVAVPNAPLLHNGKSTRDRNCIVVPLIISEAFADAGHPSKTSNSRWMRMLDTLCSMQLCIHDWPAGVPPPGPDFDLKLLSGWTPCQLSDFTGYSHKVYSIPLVINTDGIILCHLEESEKFIKDLPPHVTECLNTGTSHSIGALRSHQEALCLYPTAPHSNYQAPHSNSGASHSQHEALCSQHGASHSQHRALHSIPPVPIHTDHDELLDHSIHSDESDDDLPPSSPPLSSPHATPQGSNVAAGQYQYNCICEDICRSMASETRKWTRDDYESAREADDIEMGMVVARYRSRTHGKHGYEATKGHNHPKPYVCASSKAHMGPAPNQNTMHLPSHSAVMPYSEGSPSLHQYASHLQPAHVLDCCLLPLVDEDEFEYN</sequence>